<dbReference type="RefSeq" id="WP_286593530.1">
    <property type="nucleotide sequence ID" value="NZ_JACANB010000003.1"/>
</dbReference>
<evidence type="ECO:0000313" key="3">
    <source>
        <dbReference type="Proteomes" id="UP001173465"/>
    </source>
</evidence>
<sequence>MANAVTSLGMVREELFNIVAEIEQSLGQYLESREDRQALQLAKDRLQQLSSTLSLLELGGAELLIGEVLLLVEQATNQSQEELSEYFYAIKRGLYVTERYLECVEQDEHKAPEVLLPEINELRKLLRRNPLSEGDFYYGSVQGVRSTPAKQLVSKTPELMARRLRQMYQIGLLGYLRETPDANLTLMHKALARLDRLYAEKDVSHFFWIAAAALESAEHAQLKSTYERKHLLVRVDQQIKKITAESGVKVETGLVKDLLYVIALAKTQGEFATAVQQDFEVLLFTYQEADLLAMREALKGPGLRVYSSLAGVLLEELASAKDELDLIERGTASEGLPEQLLNRLNGLEKTFLTVGLSVAADKVQKASVLIKSWMSDTKDLQQLDLIASLFLDLEAAVKVLQKGNSELQETEKDVFYTQQLAEAKIVVNDEARIALSMAQRAVTGYLESNGDKLYLAAVPVALSGASGGLCFLERPQLAEFIQVCARFISENMLEVEQMPEAESLQVLADALTGVEYMLERGINALSQDGRSVLALTQESIKQLKSYLA</sequence>
<dbReference type="InterPro" id="IPR058661">
    <property type="entry name" value="FimL_2nd"/>
</dbReference>
<reference evidence="2" key="2">
    <citation type="journal article" date="2022" name="Sci. Total Environ.">
        <title>Prevalence, transmission, and molecular epidemiology of tet(X)-positive bacteria among humans, animals, and environmental niches in China: An epidemiological, and genomic-based study.</title>
        <authorList>
            <person name="Dong N."/>
            <person name="Zeng Y."/>
            <person name="Cai C."/>
            <person name="Sun C."/>
            <person name="Lu J."/>
            <person name="Liu C."/>
            <person name="Zhou H."/>
            <person name="Sun Q."/>
            <person name="Shu L."/>
            <person name="Wang H."/>
            <person name="Wang Y."/>
            <person name="Wang S."/>
            <person name="Wu C."/>
            <person name="Chan E.W."/>
            <person name="Chen G."/>
            <person name="Shen Z."/>
            <person name="Chen S."/>
            <person name="Zhang R."/>
        </authorList>
    </citation>
    <scope>NUCLEOTIDE SEQUENCE</scope>
    <source>
        <strain evidence="2">DF46-2-2</strain>
    </source>
</reference>
<feature type="domain" description="Scaffold protein FimL second" evidence="1">
    <location>
        <begin position="158"/>
        <end position="281"/>
    </location>
</feature>
<dbReference type="InterPro" id="IPR036641">
    <property type="entry name" value="HPT_dom_sf"/>
</dbReference>
<comment type="caution">
    <text evidence="2">The sequence shown here is derived from an EMBL/GenBank/DDBJ whole genome shotgun (WGS) entry which is preliminary data.</text>
</comment>
<organism evidence="2 3">
    <name type="scientific">Thiopseudomonas alkaliphila</name>
    <dbReference type="NCBI Taxonomy" id="1697053"/>
    <lineage>
        <taxon>Bacteria</taxon>
        <taxon>Pseudomonadati</taxon>
        <taxon>Pseudomonadota</taxon>
        <taxon>Gammaproteobacteria</taxon>
        <taxon>Pseudomonadales</taxon>
        <taxon>Pseudomonadaceae</taxon>
        <taxon>Thiopseudomonas</taxon>
    </lineage>
</organism>
<gene>
    <name evidence="2" type="ORF">HX099_05655</name>
</gene>
<dbReference type="GO" id="GO:0000160">
    <property type="term" value="P:phosphorelay signal transduction system"/>
    <property type="evidence" value="ECO:0007669"/>
    <property type="project" value="InterPro"/>
</dbReference>
<dbReference type="EMBL" id="JACANB010000003">
    <property type="protein sequence ID" value="MDM1696148.1"/>
    <property type="molecule type" value="Genomic_DNA"/>
</dbReference>
<dbReference type="Pfam" id="PF26379">
    <property type="entry name" value="FimL_2nd"/>
    <property type="match status" value="1"/>
</dbReference>
<protein>
    <submittedName>
        <fullName evidence="2">Ferrous iron transporter B</fullName>
    </submittedName>
</protein>
<dbReference type="Proteomes" id="UP001173465">
    <property type="component" value="Unassembled WGS sequence"/>
</dbReference>
<accession>A0AAW7DT12</accession>
<dbReference type="AlphaFoldDB" id="A0AAW7DT12"/>
<proteinExistence type="predicted"/>
<dbReference type="SUPFAM" id="SSF47226">
    <property type="entry name" value="Histidine-containing phosphotransfer domain, HPT domain"/>
    <property type="match status" value="1"/>
</dbReference>
<reference evidence="2" key="1">
    <citation type="submission" date="2020-06" db="EMBL/GenBank/DDBJ databases">
        <authorList>
            <person name="Dong N."/>
        </authorList>
    </citation>
    <scope>NUCLEOTIDE SEQUENCE</scope>
    <source>
        <strain evidence="2">DF46-2-2</strain>
    </source>
</reference>
<evidence type="ECO:0000313" key="2">
    <source>
        <dbReference type="EMBL" id="MDM1696148.1"/>
    </source>
</evidence>
<name>A0AAW7DT12_9GAMM</name>
<evidence type="ECO:0000259" key="1">
    <source>
        <dbReference type="Pfam" id="PF26379"/>
    </source>
</evidence>